<dbReference type="SUPFAM" id="SSF52833">
    <property type="entry name" value="Thioredoxin-like"/>
    <property type="match status" value="1"/>
</dbReference>
<proteinExistence type="predicted"/>
<dbReference type="PANTHER" id="PTHR43640:SF1">
    <property type="entry name" value="THIOREDOXIN-DEPENDENT PEROXIREDOXIN"/>
    <property type="match status" value="1"/>
</dbReference>
<dbReference type="GO" id="GO:0009055">
    <property type="term" value="F:electron transfer activity"/>
    <property type="evidence" value="ECO:0007669"/>
    <property type="project" value="InterPro"/>
</dbReference>
<keyword evidence="3" id="KW-1015">Disulfide bond</keyword>
<feature type="chain" id="PRO_5022964487" description="Thiol-disulfide oxidoreductase" evidence="5">
    <location>
        <begin position="26"/>
        <end position="648"/>
    </location>
</feature>
<dbReference type="InterPro" id="IPR036939">
    <property type="entry name" value="Cu2_ascorb_mOase_N_sf"/>
</dbReference>
<feature type="domain" description="Thioredoxin" evidence="7">
    <location>
        <begin position="27"/>
        <end position="178"/>
    </location>
</feature>
<dbReference type="EMBL" id="CP042914">
    <property type="protein sequence ID" value="QEG41108.1"/>
    <property type="molecule type" value="Genomic_DNA"/>
</dbReference>
<keyword evidence="1 4" id="KW-0479">Metal-binding</keyword>
<evidence type="ECO:0008006" key="10">
    <source>
        <dbReference type="Google" id="ProtNLM"/>
    </source>
</evidence>
<dbReference type="GO" id="GO:0005507">
    <property type="term" value="F:copper ion binding"/>
    <property type="evidence" value="ECO:0007669"/>
    <property type="project" value="InterPro"/>
</dbReference>
<dbReference type="Pfam" id="PF03712">
    <property type="entry name" value="Cu2_monoox_C"/>
    <property type="match status" value="1"/>
</dbReference>
<dbReference type="GO" id="GO:0020037">
    <property type="term" value="F:heme binding"/>
    <property type="evidence" value="ECO:0007669"/>
    <property type="project" value="InterPro"/>
</dbReference>
<dbReference type="SUPFAM" id="SSF49742">
    <property type="entry name" value="PHM/PNGase F"/>
    <property type="match status" value="2"/>
</dbReference>
<organism evidence="8 9">
    <name type="scientific">Roseimaritima ulvae</name>
    <dbReference type="NCBI Taxonomy" id="980254"/>
    <lineage>
        <taxon>Bacteria</taxon>
        <taxon>Pseudomonadati</taxon>
        <taxon>Planctomycetota</taxon>
        <taxon>Planctomycetia</taxon>
        <taxon>Pirellulales</taxon>
        <taxon>Pirellulaceae</taxon>
        <taxon>Roseimaritima</taxon>
    </lineage>
</organism>
<dbReference type="InterPro" id="IPR047262">
    <property type="entry name" value="PRX-like1"/>
</dbReference>
<accession>A0A5B9QQ28</accession>
<dbReference type="KEGG" id="rul:UC8_31260"/>
<keyword evidence="2 4" id="KW-0408">Iron</keyword>
<protein>
    <recommendedName>
        <fullName evidence="10">Thiol-disulfide oxidoreductase</fullName>
    </recommendedName>
</protein>
<dbReference type="Pfam" id="PF00578">
    <property type="entry name" value="AhpC-TSA"/>
    <property type="match status" value="1"/>
</dbReference>
<dbReference type="AlphaFoldDB" id="A0A5B9QQ28"/>
<feature type="domain" description="Cytochrome c" evidence="6">
    <location>
        <begin position="199"/>
        <end position="290"/>
    </location>
</feature>
<dbReference type="InterPro" id="IPR024548">
    <property type="entry name" value="Cu2_monoox_C"/>
</dbReference>
<dbReference type="RefSeq" id="WP_068131970.1">
    <property type="nucleotide sequence ID" value="NZ_CP042914.1"/>
</dbReference>
<dbReference type="Gene3D" id="2.60.120.310">
    <property type="entry name" value="Copper type II, ascorbate-dependent monooxygenase, N-terminal domain"/>
    <property type="match status" value="1"/>
</dbReference>
<dbReference type="InterPro" id="IPR013766">
    <property type="entry name" value="Thioredoxin_domain"/>
</dbReference>
<evidence type="ECO:0000256" key="1">
    <source>
        <dbReference type="ARBA" id="ARBA00022723"/>
    </source>
</evidence>
<evidence type="ECO:0000313" key="9">
    <source>
        <dbReference type="Proteomes" id="UP000325286"/>
    </source>
</evidence>
<dbReference type="Gene3D" id="2.60.120.230">
    <property type="match status" value="1"/>
</dbReference>
<dbReference type="InterPro" id="IPR009056">
    <property type="entry name" value="Cyt_c-like_dom"/>
</dbReference>
<reference evidence="8 9" key="1">
    <citation type="submission" date="2019-08" db="EMBL/GenBank/DDBJ databases">
        <title>Deep-cultivation of Planctomycetes and their phenomic and genomic characterization uncovers novel biology.</title>
        <authorList>
            <person name="Wiegand S."/>
            <person name="Jogler M."/>
            <person name="Boedeker C."/>
            <person name="Pinto D."/>
            <person name="Vollmers J."/>
            <person name="Rivas-Marin E."/>
            <person name="Kohn T."/>
            <person name="Peeters S.H."/>
            <person name="Heuer A."/>
            <person name="Rast P."/>
            <person name="Oberbeckmann S."/>
            <person name="Bunk B."/>
            <person name="Jeske O."/>
            <person name="Meyerdierks A."/>
            <person name="Storesund J.E."/>
            <person name="Kallscheuer N."/>
            <person name="Luecker S."/>
            <person name="Lage O.M."/>
            <person name="Pohl T."/>
            <person name="Merkel B.J."/>
            <person name="Hornburger P."/>
            <person name="Mueller R.-W."/>
            <person name="Bruemmer F."/>
            <person name="Labrenz M."/>
            <person name="Spormann A.M."/>
            <person name="Op den Camp H."/>
            <person name="Overmann J."/>
            <person name="Amann R."/>
            <person name="Jetten M.S.M."/>
            <person name="Mascher T."/>
            <person name="Medema M.H."/>
            <person name="Devos D.P."/>
            <person name="Kaster A.-K."/>
            <person name="Ovreas L."/>
            <person name="Rohde M."/>
            <person name="Galperin M.Y."/>
            <person name="Jogler C."/>
        </authorList>
    </citation>
    <scope>NUCLEOTIDE SEQUENCE [LARGE SCALE GENOMIC DNA]</scope>
    <source>
        <strain evidence="8 9">UC8</strain>
    </source>
</reference>
<dbReference type="Proteomes" id="UP000325286">
    <property type="component" value="Chromosome"/>
</dbReference>
<dbReference type="InterPro" id="IPR000866">
    <property type="entry name" value="AhpC/TSA"/>
</dbReference>
<dbReference type="InterPro" id="IPR008977">
    <property type="entry name" value="PHM/PNGase_F_dom_sf"/>
</dbReference>
<evidence type="ECO:0000259" key="6">
    <source>
        <dbReference type="PROSITE" id="PS51007"/>
    </source>
</evidence>
<dbReference type="PROSITE" id="PS51007">
    <property type="entry name" value="CYTC"/>
    <property type="match status" value="1"/>
</dbReference>
<evidence type="ECO:0000256" key="5">
    <source>
        <dbReference type="SAM" id="SignalP"/>
    </source>
</evidence>
<keyword evidence="4" id="KW-0349">Heme</keyword>
<dbReference type="GO" id="GO:0016209">
    <property type="term" value="F:antioxidant activity"/>
    <property type="evidence" value="ECO:0007669"/>
    <property type="project" value="InterPro"/>
</dbReference>
<keyword evidence="5" id="KW-0732">Signal</keyword>
<dbReference type="PROSITE" id="PS51352">
    <property type="entry name" value="THIOREDOXIN_2"/>
    <property type="match status" value="1"/>
</dbReference>
<dbReference type="GO" id="GO:0016715">
    <property type="term" value="F:oxidoreductase activity, acting on paired donors, with incorporation or reduction of molecular oxygen, reduced ascorbate as one donor, and incorporation of one atom of oxygen"/>
    <property type="evidence" value="ECO:0007669"/>
    <property type="project" value="InterPro"/>
</dbReference>
<evidence type="ECO:0000259" key="7">
    <source>
        <dbReference type="PROSITE" id="PS51352"/>
    </source>
</evidence>
<evidence type="ECO:0000256" key="2">
    <source>
        <dbReference type="ARBA" id="ARBA00023004"/>
    </source>
</evidence>
<evidence type="ECO:0000313" key="8">
    <source>
        <dbReference type="EMBL" id="QEG41108.1"/>
    </source>
</evidence>
<evidence type="ECO:0000256" key="4">
    <source>
        <dbReference type="PROSITE-ProRule" id="PRU00433"/>
    </source>
</evidence>
<dbReference type="OrthoDB" id="9788721at2"/>
<gene>
    <name evidence="8" type="ORF">UC8_31260</name>
</gene>
<keyword evidence="9" id="KW-1185">Reference proteome</keyword>
<name>A0A5B9QQ28_9BACT</name>
<dbReference type="InterPro" id="IPR014784">
    <property type="entry name" value="Cu2_ascorb_mOase-like_C"/>
</dbReference>
<dbReference type="PANTHER" id="PTHR43640">
    <property type="entry name" value="OS07G0260300 PROTEIN"/>
    <property type="match status" value="1"/>
</dbReference>
<dbReference type="Gene3D" id="3.40.30.10">
    <property type="entry name" value="Glutaredoxin"/>
    <property type="match status" value="1"/>
</dbReference>
<evidence type="ECO:0000256" key="3">
    <source>
        <dbReference type="ARBA" id="ARBA00023157"/>
    </source>
</evidence>
<sequence precursor="true">MLKRSLSVPVWMLALLVLPSAGLPAAPPEKLTLPDFALTDHRGRQWTQADFQEAPLLLVAFMGTECPLAKLYAVRLSELDEQFGDSLTVVAVDSNKQDSLTDIANYTSTHNIEFPVLKDGGNRFADQLGAERTPEVFLFDSERQLRYWGRIDDQFGIGYARDKPQSHDLKNAIVALQTGRRVRPERTRSVGCIIGRSKPTDENATVTFANTVANILQKRCVECHREGEVAPFALTDYEQASGWADMIAETVEDGRMPPWHADPAHGEFKNSRRLTDAELQALRQWADAGAPQGDPQVKIEVPPHVAGWQLPREPDVVVPVSEQPVSIQATGEVRYQYYRVDPGFEEDVWLEAAELQPGNRRVVHHILCFARPKSGSRKLNAERGFLVGYVPGARVEGFPAGMAKKIEAGSELIFQVHYTPVGTPQTDQSRLGLVFADADSITHEIKTFSAVQGRLNIPPGAADHEVSAATDLSDALLLGMSPHMHLRGKSFRYAIEREDGTEVILDVPNYDFNWQTTYVLAEPLQTKQGERMLCTAVFDNSEDNPYNPDPTKTVRWGDQTDDEMMIGYFHYAVPRQETAEAKTDRAAKLREMVQRAAVMRVFERIDTDADGVITREQTPVKYREAFDRLNGNGDAELTRKEVETARLP</sequence>
<dbReference type="InterPro" id="IPR036249">
    <property type="entry name" value="Thioredoxin-like_sf"/>
</dbReference>
<feature type="signal peptide" evidence="5">
    <location>
        <begin position="1"/>
        <end position="25"/>
    </location>
</feature>